<evidence type="ECO:0000256" key="2">
    <source>
        <dbReference type="ARBA" id="ARBA00022840"/>
    </source>
</evidence>
<dbReference type="InterPro" id="IPR041664">
    <property type="entry name" value="AAA_16"/>
</dbReference>
<evidence type="ECO:0000313" key="6">
    <source>
        <dbReference type="Proteomes" id="UP000640489"/>
    </source>
</evidence>
<sequence>MPGLSRPDVAAGPRRDLVEALHDLHHRAGWPSLRVIARQVGCSPTTVSAVFTAPRLPAWGLLELVVEALDGDVDRFRGLWLAAGSPDPTWDLPMAGRVAELDTVRRALESPGLLLVTGEAGIGKTTLVATASLGRSVDSRVARGAGLPLSGQVPLLPIADAFRSVWELDNGNRVREVLAGCAPYVADTLGTLLPELGTPVPSPAGRSSRQRILSAVSAALVALAGRGPFALVLEDLHWADSGTLDIVEYLVSRRSTVPVVATWRLADPATPSQHLDWLGRVARDRWVNVLELGPLSREETALQLALLGADLPLDRVFTRSLGQPLFTEQLASHDASDLPVALADLLDRRLGRLDATTWPLVRALGVAARPLPERVLPAVTGLGLTDLADGIRRLRALRLVAPGRTPEVALQHPLLAEAVERRTTATERAEQHRSLAVALGTEPGRSAAEVAEHWHGAGDPEAELTWRLQAARDAWSRLALDECRTQWRRVLALWPEDRAEAGEPPVHVGTMLIEAIDAMAARDAVEALRIADRAQDHLASLTAEETAALYQRIGDLTGAVHSPTIGLGYVSWALRIYERLPPSAGHVEALERLEGLLGALGRRSDGAAAAARGVEVAREVRDPRQLRRLIALRGWHLAASGRVDEADGAFVEAAAVEVPGGDPIGDVELACGRTDVLLRCAAPAAEIAAAAAPGLAVADRWQLTTYGTSVLRGNVGQALLQAGDPDGARAVVDPGLVGGANLDTWAAHLQRAELDVAAGDLETALARFTAIEALGLVSIAQRAEVMSRSVVARCWLGRHQEALDLVLPLLEETLTTEDPDSCWLLLVPAARAAADASSKAAAHRVARVAGAARGCMMAALPAQQAMVGQELARSRDRDRVQDWIRVAVAWDRLARPYDAAYARLRGAQAARRSGDQTTAQQLLRRAARDARRHRPLTDAIGAT</sequence>
<feature type="domain" description="Orc1-like AAA ATPase" evidence="4">
    <location>
        <begin position="95"/>
        <end position="259"/>
    </location>
</feature>
<organism evidence="5 6">
    <name type="scientific">Nocardioides islandensis</name>
    <dbReference type="NCBI Taxonomy" id="433663"/>
    <lineage>
        <taxon>Bacteria</taxon>
        <taxon>Bacillati</taxon>
        <taxon>Actinomycetota</taxon>
        <taxon>Actinomycetes</taxon>
        <taxon>Propionibacteriales</taxon>
        <taxon>Nocardioidaceae</taxon>
        <taxon>Nocardioides</taxon>
    </lineage>
</organism>
<dbReference type="GO" id="GO:0004016">
    <property type="term" value="F:adenylate cyclase activity"/>
    <property type="evidence" value="ECO:0007669"/>
    <property type="project" value="TreeGrafter"/>
</dbReference>
<dbReference type="SUPFAM" id="SSF52540">
    <property type="entry name" value="P-loop containing nucleoside triphosphate hydrolases"/>
    <property type="match status" value="1"/>
</dbReference>
<dbReference type="AlphaFoldDB" id="A0A930VJ69"/>
<name>A0A930VJ69_9ACTN</name>
<keyword evidence="1" id="KW-0547">Nucleotide-binding</keyword>
<comment type="caution">
    <text evidence="5">The sequence shown here is derived from an EMBL/GenBank/DDBJ whole genome shotgun (WGS) entry which is preliminary data.</text>
</comment>
<gene>
    <name evidence="5" type="ORF">ISU07_20725</name>
</gene>
<dbReference type="RefSeq" id="WP_194708740.1">
    <property type="nucleotide sequence ID" value="NZ_JADKPN010000016.1"/>
</dbReference>
<keyword evidence="2" id="KW-0067">ATP-binding</keyword>
<protein>
    <submittedName>
        <fullName evidence="5">AAA family ATPase</fullName>
    </submittedName>
</protein>
<evidence type="ECO:0000256" key="3">
    <source>
        <dbReference type="SAM" id="MobiDB-lite"/>
    </source>
</evidence>
<reference evidence="5" key="1">
    <citation type="submission" date="2020-11" db="EMBL/GenBank/DDBJ databases">
        <title>Nocardioides sp. nov., isolated from Soil of Cynanchum wilfordii Hemsley rhizosphere.</title>
        <authorList>
            <person name="Lee J.-S."/>
            <person name="Suh M.K."/>
            <person name="Kim J.-S."/>
        </authorList>
    </citation>
    <scope>NUCLEOTIDE SEQUENCE</scope>
    <source>
        <strain evidence="5">KCTC 19275</strain>
    </source>
</reference>
<feature type="region of interest" description="Disordered" evidence="3">
    <location>
        <begin position="910"/>
        <end position="943"/>
    </location>
</feature>
<dbReference type="PANTHER" id="PTHR16305">
    <property type="entry name" value="TESTICULAR SOLUBLE ADENYLYL CYCLASE"/>
    <property type="match status" value="1"/>
</dbReference>
<evidence type="ECO:0000259" key="4">
    <source>
        <dbReference type="Pfam" id="PF13191"/>
    </source>
</evidence>
<evidence type="ECO:0000256" key="1">
    <source>
        <dbReference type="ARBA" id="ARBA00022741"/>
    </source>
</evidence>
<dbReference type="PANTHER" id="PTHR16305:SF28">
    <property type="entry name" value="GUANYLATE CYCLASE DOMAIN-CONTAINING PROTEIN"/>
    <property type="match status" value="1"/>
</dbReference>
<dbReference type="InterPro" id="IPR027417">
    <property type="entry name" value="P-loop_NTPase"/>
</dbReference>
<evidence type="ECO:0000313" key="5">
    <source>
        <dbReference type="EMBL" id="MBF4765561.1"/>
    </source>
</evidence>
<dbReference type="EMBL" id="JADKPN010000016">
    <property type="protein sequence ID" value="MBF4765561.1"/>
    <property type="molecule type" value="Genomic_DNA"/>
</dbReference>
<dbReference type="GO" id="GO:0005737">
    <property type="term" value="C:cytoplasm"/>
    <property type="evidence" value="ECO:0007669"/>
    <property type="project" value="TreeGrafter"/>
</dbReference>
<proteinExistence type="predicted"/>
<dbReference type="Proteomes" id="UP000640489">
    <property type="component" value="Unassembled WGS sequence"/>
</dbReference>
<dbReference type="GO" id="GO:0005524">
    <property type="term" value="F:ATP binding"/>
    <property type="evidence" value="ECO:0007669"/>
    <property type="project" value="UniProtKB-KW"/>
</dbReference>
<keyword evidence="6" id="KW-1185">Reference proteome</keyword>
<accession>A0A930VJ69</accession>
<dbReference type="Pfam" id="PF13191">
    <property type="entry name" value="AAA_16"/>
    <property type="match status" value="1"/>
</dbReference>